<dbReference type="RefSeq" id="WP_152558526.1">
    <property type="nucleotide sequence ID" value="NZ_JOKH01000001.1"/>
</dbReference>
<dbReference type="OrthoDB" id="9817885at2"/>
<name>A0A081NKZ2_9GAMM</name>
<organism evidence="1 2">
    <name type="scientific">Endozoicomonas numazuensis</name>
    <dbReference type="NCBI Taxonomy" id="1137799"/>
    <lineage>
        <taxon>Bacteria</taxon>
        <taxon>Pseudomonadati</taxon>
        <taxon>Pseudomonadota</taxon>
        <taxon>Gammaproteobacteria</taxon>
        <taxon>Oceanospirillales</taxon>
        <taxon>Endozoicomonadaceae</taxon>
        <taxon>Endozoicomonas</taxon>
    </lineage>
</organism>
<dbReference type="Proteomes" id="UP000028073">
    <property type="component" value="Unassembled WGS sequence"/>
</dbReference>
<accession>A0A081NKZ2</accession>
<protein>
    <submittedName>
        <fullName evidence="1">Uncharacterized protein</fullName>
    </submittedName>
</protein>
<keyword evidence="2" id="KW-1185">Reference proteome</keyword>
<sequence>MAVSNNQDPQTQNWLGTFTSSVSSLSSSVWGMLTSSIKEPEKHLPVPQKLYSMKPIIFRNVESTATTEEAYQDLKKQVKEDLRSVTDKASQSHLDSTTVTTLLMTVQQCITDDDFLELTRFTKNFPVLLTHFSPALGTLMDAYEKVYPDRLSPWEALNQDNFPGSPVQNELNIESQGIIELKSAAHEALDSFRKPAARAEARPTSAEVTAELALRYLDSEDYGNFIALYEQSAWLQAKLPLNKEHILLRREELQKLDTALASAKSKVHKSVHNTDCSLESVALQTAHKGSWDMLFQILKGYESLELAKQATAALERDDIDEVSRLVEQNPELKDACSIPITTLLEKWNEQKEELLVNTLHCRALLAYRTALMSERHENFKTVASSTGFWPHQLCNGRFDITRELQEICKNPAKRQRTDAFLRCLIKDPEWNGLK</sequence>
<gene>
    <name evidence="1" type="ORF">GZ78_03670</name>
</gene>
<comment type="caution">
    <text evidence="1">The sequence shown here is derived from an EMBL/GenBank/DDBJ whole genome shotgun (WGS) entry which is preliminary data.</text>
</comment>
<proteinExistence type="predicted"/>
<dbReference type="EMBL" id="JOKH01000001">
    <property type="protein sequence ID" value="KEQ19115.1"/>
    <property type="molecule type" value="Genomic_DNA"/>
</dbReference>
<dbReference type="AlphaFoldDB" id="A0A081NKZ2"/>
<evidence type="ECO:0000313" key="2">
    <source>
        <dbReference type="Proteomes" id="UP000028073"/>
    </source>
</evidence>
<evidence type="ECO:0000313" key="1">
    <source>
        <dbReference type="EMBL" id="KEQ19115.1"/>
    </source>
</evidence>
<reference evidence="1 2" key="1">
    <citation type="submission" date="2014-06" db="EMBL/GenBank/DDBJ databases">
        <title>Whole Genome Sequences of Three Symbiotic Endozoicomonas Bacteria.</title>
        <authorList>
            <person name="Neave M.J."/>
            <person name="Apprill A."/>
            <person name="Voolstra C.R."/>
        </authorList>
    </citation>
    <scope>NUCLEOTIDE SEQUENCE [LARGE SCALE GENOMIC DNA]</scope>
    <source>
        <strain evidence="1 2">DSM 25634</strain>
    </source>
</reference>